<accession>A0A931DIF7</accession>
<feature type="compositionally biased region" description="Basic residues" evidence="1">
    <location>
        <begin position="239"/>
        <end position="250"/>
    </location>
</feature>
<feature type="region of interest" description="Disordered" evidence="1">
    <location>
        <begin position="324"/>
        <end position="354"/>
    </location>
</feature>
<sequence>MAGRKEARIFASIWNDEVFLALTPREQRLYFFLLSQKDLSYCGVISLRMRRWARSAEGLTAAQVEEDLKALSRPFQRSSADGDPVEPSRPLIVVDEDTEEVFVRSLIRLDGIWAMPNVLKAAREAATLVESPTILAELLEELRRIPVHQSKSHNVKPILDGFIADLERSLGKGSGTPPPKGSADPSSNPQPSPSPNRSPEADDGSKEEEPPPPEPSAGSPSTPGSDAPDLFLISGAQAKPKKRRSKRKPNRTPEDDVADGLTNGYWERYSKTTAQSWIAIRQIILTALRNEIDRDDLAFALNTLGQDGRPVTQNTLTFAITDVRQRRGLRPTGTSGGHRPYQNPADQSAYDESL</sequence>
<dbReference type="AlphaFoldDB" id="A0A931DIF7"/>
<organism evidence="2 3">
    <name type="scientific">Actinomadura viridis</name>
    <dbReference type="NCBI Taxonomy" id="58110"/>
    <lineage>
        <taxon>Bacteria</taxon>
        <taxon>Bacillati</taxon>
        <taxon>Actinomycetota</taxon>
        <taxon>Actinomycetes</taxon>
        <taxon>Streptosporangiales</taxon>
        <taxon>Thermomonosporaceae</taxon>
        <taxon>Actinomadura</taxon>
    </lineage>
</organism>
<dbReference type="RefSeq" id="WP_197012484.1">
    <property type="nucleotide sequence ID" value="NZ_BAABES010000010.1"/>
</dbReference>
<proteinExistence type="predicted"/>
<feature type="region of interest" description="Disordered" evidence="1">
    <location>
        <begin position="169"/>
        <end position="261"/>
    </location>
</feature>
<feature type="compositionally biased region" description="Low complexity" evidence="1">
    <location>
        <begin position="216"/>
        <end position="229"/>
    </location>
</feature>
<dbReference type="EMBL" id="JADOUA010000001">
    <property type="protein sequence ID" value="MBG6089947.1"/>
    <property type="molecule type" value="Genomic_DNA"/>
</dbReference>
<evidence type="ECO:0000313" key="3">
    <source>
        <dbReference type="Proteomes" id="UP000614047"/>
    </source>
</evidence>
<evidence type="ECO:0000313" key="2">
    <source>
        <dbReference type="EMBL" id="MBG6089947.1"/>
    </source>
</evidence>
<gene>
    <name evidence="2" type="ORF">IW256_004060</name>
</gene>
<feature type="compositionally biased region" description="Basic and acidic residues" evidence="1">
    <location>
        <begin position="199"/>
        <end position="209"/>
    </location>
</feature>
<evidence type="ECO:0000256" key="1">
    <source>
        <dbReference type="SAM" id="MobiDB-lite"/>
    </source>
</evidence>
<comment type="caution">
    <text evidence="2">The sequence shown here is derived from an EMBL/GenBank/DDBJ whole genome shotgun (WGS) entry which is preliminary data.</text>
</comment>
<protein>
    <submittedName>
        <fullName evidence="2">Uncharacterized protein</fullName>
    </submittedName>
</protein>
<name>A0A931DIF7_9ACTN</name>
<reference evidence="2" key="1">
    <citation type="submission" date="2020-11" db="EMBL/GenBank/DDBJ databases">
        <title>Sequencing the genomes of 1000 actinobacteria strains.</title>
        <authorList>
            <person name="Klenk H.-P."/>
        </authorList>
    </citation>
    <scope>NUCLEOTIDE SEQUENCE</scope>
    <source>
        <strain evidence="2">DSM 43175</strain>
    </source>
</reference>
<keyword evidence="3" id="KW-1185">Reference proteome</keyword>
<dbReference type="Proteomes" id="UP000614047">
    <property type="component" value="Unassembled WGS sequence"/>
</dbReference>